<accession>A0A023G091</accession>
<protein>
    <submittedName>
        <fullName evidence="1">Putative secreted protein</fullName>
    </submittedName>
</protein>
<reference evidence="1" key="1">
    <citation type="submission" date="2014-03" db="EMBL/GenBank/DDBJ databases">
        <title>The sialotranscriptome of Amblyomma triste, Amblyomma parvum and Amblyomma cajennense ticks, uncovered by 454-based RNA-seq.</title>
        <authorList>
            <person name="Garcia G.R."/>
            <person name="Gardinassi L.G."/>
            <person name="Ribeiro J.M."/>
            <person name="Anatrielo E."/>
            <person name="Ferreira B.R."/>
            <person name="Moreira H.N."/>
            <person name="Mafra C."/>
            <person name="Olegario M.M."/>
            <person name="Szabo P.J."/>
            <person name="Miranda-Santos I.K."/>
            <person name="Maruyama S.R."/>
        </authorList>
    </citation>
    <scope>NUCLEOTIDE SEQUENCE</scope>
    <source>
        <strain evidence="1">Araguapaz</strain>
        <tissue evidence="1">Salivary glands</tissue>
    </source>
</reference>
<dbReference type="EMBL" id="GBBL01000231">
    <property type="protein sequence ID" value="JAC27089.1"/>
    <property type="molecule type" value="mRNA"/>
</dbReference>
<sequence>MFGRRICNCLLLLESTANGQKMWRCLPRSKGSQCSFHTTLCTHRNVCYKNICKLCMHLWLHFQTSITRVKCIAEKDCKEWCS</sequence>
<proteinExistence type="evidence at transcript level"/>
<evidence type="ECO:0000313" key="1">
    <source>
        <dbReference type="EMBL" id="JAC27089.1"/>
    </source>
</evidence>
<name>A0A023G091_AMBPA</name>
<dbReference type="AlphaFoldDB" id="A0A023G091"/>
<organism evidence="1">
    <name type="scientific">Amblyomma parvum</name>
    <name type="common">South American tick</name>
    <dbReference type="NCBI Taxonomy" id="251391"/>
    <lineage>
        <taxon>Eukaryota</taxon>
        <taxon>Metazoa</taxon>
        <taxon>Ecdysozoa</taxon>
        <taxon>Arthropoda</taxon>
        <taxon>Chelicerata</taxon>
        <taxon>Arachnida</taxon>
        <taxon>Acari</taxon>
        <taxon>Parasitiformes</taxon>
        <taxon>Ixodida</taxon>
        <taxon>Ixodoidea</taxon>
        <taxon>Ixodidae</taxon>
        <taxon>Amblyomminae</taxon>
        <taxon>Amblyomma</taxon>
    </lineage>
</organism>